<evidence type="ECO:0000313" key="4">
    <source>
        <dbReference type="EMBL" id="MBL0767065.1"/>
    </source>
</evidence>
<proteinExistence type="predicted"/>
<dbReference type="InterPro" id="IPR016193">
    <property type="entry name" value="Cytidine_deaminase-like"/>
</dbReference>
<gene>
    <name evidence="4" type="ORF">JKP34_17500</name>
</gene>
<dbReference type="InterPro" id="IPR002125">
    <property type="entry name" value="CMP_dCMP_dom"/>
</dbReference>
<dbReference type="PROSITE" id="PS00903">
    <property type="entry name" value="CYT_DCMP_DEAMINASES_1"/>
    <property type="match status" value="1"/>
</dbReference>
<dbReference type="CDD" id="cd01285">
    <property type="entry name" value="nucleoside_deaminase"/>
    <property type="match status" value="1"/>
</dbReference>
<comment type="caution">
    <text evidence="4">The sequence shown here is derived from an EMBL/GenBank/DDBJ whole genome shotgun (WGS) entry which is preliminary data.</text>
</comment>
<protein>
    <submittedName>
        <fullName evidence="4">Nucleoside deaminase</fullName>
    </submittedName>
</protein>
<name>A0A937ABB7_9BACT</name>
<evidence type="ECO:0000313" key="5">
    <source>
        <dbReference type="Proteomes" id="UP000642920"/>
    </source>
</evidence>
<dbReference type="PROSITE" id="PS51747">
    <property type="entry name" value="CYT_DCMP_DEAMINASES_2"/>
    <property type="match status" value="1"/>
</dbReference>
<sequence>MEHNDDFWMKIAIDLAKESKTPFGAVITDLNGNHVGGYNTTILDGATAHAEMNAIQKIKSLDHDDVRELTIYSTVEPCPMCMSAIIWAGVGKLVYGASINFAKTKGNQITISSKEVAMEAWYGIEIEAGVLEVECEALFGD</sequence>
<dbReference type="PANTHER" id="PTHR11079:SF162">
    <property type="entry name" value="RIBOFLAVIN BIOSYNTHESIS PROTEIN PYRD, CHLOROPLASTIC"/>
    <property type="match status" value="1"/>
</dbReference>
<dbReference type="InterPro" id="IPR016192">
    <property type="entry name" value="APOBEC/CMP_deaminase_Zn-bd"/>
</dbReference>
<keyword evidence="5" id="KW-1185">Reference proteome</keyword>
<dbReference type="Proteomes" id="UP000642920">
    <property type="component" value="Unassembled WGS sequence"/>
</dbReference>
<feature type="domain" description="CMP/dCMP-type deaminase" evidence="3">
    <location>
        <begin position="3"/>
        <end position="115"/>
    </location>
</feature>
<dbReference type="Pfam" id="PF00383">
    <property type="entry name" value="dCMP_cyt_deam_1"/>
    <property type="match status" value="1"/>
</dbReference>
<keyword evidence="2" id="KW-0862">Zinc</keyword>
<dbReference type="SUPFAM" id="SSF53927">
    <property type="entry name" value="Cytidine deaminase-like"/>
    <property type="match status" value="1"/>
</dbReference>
<keyword evidence="1" id="KW-0479">Metal-binding</keyword>
<dbReference type="GO" id="GO:0008270">
    <property type="term" value="F:zinc ion binding"/>
    <property type="evidence" value="ECO:0007669"/>
    <property type="project" value="InterPro"/>
</dbReference>
<organism evidence="4 5">
    <name type="scientific">Marivirga atlantica</name>
    <dbReference type="NCBI Taxonomy" id="1548457"/>
    <lineage>
        <taxon>Bacteria</taxon>
        <taxon>Pseudomonadati</taxon>
        <taxon>Bacteroidota</taxon>
        <taxon>Cytophagia</taxon>
        <taxon>Cytophagales</taxon>
        <taxon>Marivirgaceae</taxon>
        <taxon>Marivirga</taxon>
    </lineage>
</organism>
<evidence type="ECO:0000256" key="1">
    <source>
        <dbReference type="ARBA" id="ARBA00022723"/>
    </source>
</evidence>
<dbReference type="GO" id="GO:0016787">
    <property type="term" value="F:hydrolase activity"/>
    <property type="evidence" value="ECO:0007669"/>
    <property type="project" value="InterPro"/>
</dbReference>
<evidence type="ECO:0000259" key="3">
    <source>
        <dbReference type="PROSITE" id="PS51747"/>
    </source>
</evidence>
<dbReference type="AlphaFoldDB" id="A0A937ABB7"/>
<dbReference type="Gene3D" id="3.40.140.10">
    <property type="entry name" value="Cytidine Deaminase, domain 2"/>
    <property type="match status" value="1"/>
</dbReference>
<accession>A0A937ABB7</accession>
<reference evidence="4" key="1">
    <citation type="submission" date="2021-01" db="EMBL/GenBank/DDBJ databases">
        <title>Marivirga sp. nov., isolated from intertidal surface sediments.</title>
        <authorList>
            <person name="Zhang M."/>
        </authorList>
    </citation>
    <scope>NUCLEOTIDE SEQUENCE</scope>
    <source>
        <strain evidence="4">SM1354</strain>
    </source>
</reference>
<evidence type="ECO:0000256" key="2">
    <source>
        <dbReference type="ARBA" id="ARBA00022833"/>
    </source>
</evidence>
<dbReference type="EMBL" id="JAERQG010000006">
    <property type="protein sequence ID" value="MBL0767065.1"/>
    <property type="molecule type" value="Genomic_DNA"/>
</dbReference>
<dbReference type="RefSeq" id="WP_201924388.1">
    <property type="nucleotide sequence ID" value="NZ_JAERQG010000006.1"/>
</dbReference>
<dbReference type="PANTHER" id="PTHR11079">
    <property type="entry name" value="CYTOSINE DEAMINASE FAMILY MEMBER"/>
    <property type="match status" value="1"/>
</dbReference>